<dbReference type="EMBL" id="CP036422">
    <property type="protein sequence ID" value="QFU76280.1"/>
    <property type="molecule type" value="Genomic_DNA"/>
</dbReference>
<protein>
    <recommendedName>
        <fullName evidence="4">Thioredoxin family protein</fullName>
    </recommendedName>
</protein>
<dbReference type="SUPFAM" id="SSF52833">
    <property type="entry name" value="Thioredoxin-like"/>
    <property type="match status" value="1"/>
</dbReference>
<organism evidence="2 3">
    <name type="scientific">Halioglobus maricola</name>
    <dbReference type="NCBI Taxonomy" id="2601894"/>
    <lineage>
        <taxon>Bacteria</taxon>
        <taxon>Pseudomonadati</taxon>
        <taxon>Pseudomonadota</taxon>
        <taxon>Gammaproteobacteria</taxon>
        <taxon>Cellvibrionales</taxon>
        <taxon>Halieaceae</taxon>
        <taxon>Halioglobus</taxon>
    </lineage>
</organism>
<evidence type="ECO:0000313" key="3">
    <source>
        <dbReference type="Proteomes" id="UP000326287"/>
    </source>
</evidence>
<evidence type="ECO:0008006" key="4">
    <source>
        <dbReference type="Google" id="ProtNLM"/>
    </source>
</evidence>
<name>A0A5P9NKB3_9GAMM</name>
<keyword evidence="3" id="KW-1185">Reference proteome</keyword>
<keyword evidence="1" id="KW-0732">Signal</keyword>
<accession>A0A5P9NKB3</accession>
<evidence type="ECO:0000313" key="2">
    <source>
        <dbReference type="EMBL" id="QFU76280.1"/>
    </source>
</evidence>
<feature type="signal peptide" evidence="1">
    <location>
        <begin position="1"/>
        <end position="22"/>
    </location>
</feature>
<reference evidence="2 3" key="1">
    <citation type="submission" date="2019-02" db="EMBL/GenBank/DDBJ databases">
        <authorList>
            <person name="Li S.-H."/>
        </authorList>
    </citation>
    <scope>NUCLEOTIDE SEQUENCE [LARGE SCALE GENOMIC DNA]</scope>
    <source>
        <strain evidence="2 3">IMCC14385</strain>
    </source>
</reference>
<dbReference type="RefSeq" id="WP_152662386.1">
    <property type="nucleotide sequence ID" value="NZ_CP036422.1"/>
</dbReference>
<dbReference type="AlphaFoldDB" id="A0A5P9NKB3"/>
<gene>
    <name evidence="2" type="ORF">EY643_11755</name>
</gene>
<dbReference type="InterPro" id="IPR036249">
    <property type="entry name" value="Thioredoxin-like_sf"/>
</dbReference>
<dbReference type="Gene3D" id="3.40.30.10">
    <property type="entry name" value="Glutaredoxin"/>
    <property type="match status" value="1"/>
</dbReference>
<sequence length="261" mass="28964">MITTRLILASVLSIFFSALAVASTASEPYPTHQTSYEAIEADIAQARETAIKDETLLLLALGGNWCHDSVGFVEKTQDTKVAALFDDRYTVQLVNVGYLEFIREIVQHYNVPVIYGTPTVLVIEPNSNSVLNRDTLSYWRSADARSIDDTLEYFGAFAPGQMPETEQVGVALSAAYKRIDAFEQEQAERLYEAYSDLGRQMAATGDNKPSDDFIEKWTNVGAMRSSITTDLANLRASAREQDEQGVAPIELSFPSYTLYTD</sequence>
<dbReference type="Proteomes" id="UP000326287">
    <property type="component" value="Chromosome"/>
</dbReference>
<dbReference type="OrthoDB" id="7629852at2"/>
<feature type="chain" id="PRO_5024816507" description="Thioredoxin family protein" evidence="1">
    <location>
        <begin position="23"/>
        <end position="261"/>
    </location>
</feature>
<dbReference type="KEGG" id="halc:EY643_11755"/>
<evidence type="ECO:0000256" key="1">
    <source>
        <dbReference type="SAM" id="SignalP"/>
    </source>
</evidence>
<proteinExistence type="predicted"/>